<evidence type="ECO:0000313" key="2">
    <source>
        <dbReference type="Proteomes" id="UP000324222"/>
    </source>
</evidence>
<evidence type="ECO:0000313" key="1">
    <source>
        <dbReference type="EMBL" id="MPC92834.1"/>
    </source>
</evidence>
<proteinExistence type="predicted"/>
<comment type="caution">
    <text evidence="1">The sequence shown here is derived from an EMBL/GenBank/DDBJ whole genome shotgun (WGS) entry which is preliminary data.</text>
</comment>
<reference evidence="1 2" key="1">
    <citation type="submission" date="2019-05" db="EMBL/GenBank/DDBJ databases">
        <title>Another draft genome of Portunus trituberculatus and its Hox gene families provides insights of decapod evolution.</title>
        <authorList>
            <person name="Jeong J.-H."/>
            <person name="Song I."/>
            <person name="Kim S."/>
            <person name="Choi T."/>
            <person name="Kim D."/>
            <person name="Ryu S."/>
            <person name="Kim W."/>
        </authorList>
    </citation>
    <scope>NUCLEOTIDE SEQUENCE [LARGE SCALE GENOMIC DNA]</scope>
    <source>
        <tissue evidence="1">Muscle</tissue>
    </source>
</reference>
<protein>
    <submittedName>
        <fullName evidence="1">Uncharacterized protein</fullName>
    </submittedName>
</protein>
<name>A0A5B7JKN8_PORTR</name>
<dbReference type="AlphaFoldDB" id="A0A5B7JKN8"/>
<keyword evidence="2" id="KW-1185">Reference proteome</keyword>
<dbReference type="EMBL" id="VSRR010092673">
    <property type="protein sequence ID" value="MPC92834.1"/>
    <property type="molecule type" value="Genomic_DNA"/>
</dbReference>
<dbReference type="Proteomes" id="UP000324222">
    <property type="component" value="Unassembled WGS sequence"/>
</dbReference>
<sequence length="64" mass="6452">MEDDLPWLCTVTTFNTQLLPATPATPSPTPALLVSTTLLQLGTTSVCDAVVSCDAVKSGSTGGG</sequence>
<accession>A0A5B7JKN8</accession>
<gene>
    <name evidence="1" type="ORF">E2C01_087944</name>
</gene>
<organism evidence="1 2">
    <name type="scientific">Portunus trituberculatus</name>
    <name type="common">Swimming crab</name>
    <name type="synonym">Neptunus trituberculatus</name>
    <dbReference type="NCBI Taxonomy" id="210409"/>
    <lineage>
        <taxon>Eukaryota</taxon>
        <taxon>Metazoa</taxon>
        <taxon>Ecdysozoa</taxon>
        <taxon>Arthropoda</taxon>
        <taxon>Crustacea</taxon>
        <taxon>Multicrustacea</taxon>
        <taxon>Malacostraca</taxon>
        <taxon>Eumalacostraca</taxon>
        <taxon>Eucarida</taxon>
        <taxon>Decapoda</taxon>
        <taxon>Pleocyemata</taxon>
        <taxon>Brachyura</taxon>
        <taxon>Eubrachyura</taxon>
        <taxon>Portunoidea</taxon>
        <taxon>Portunidae</taxon>
        <taxon>Portuninae</taxon>
        <taxon>Portunus</taxon>
    </lineage>
</organism>